<proteinExistence type="predicted"/>
<feature type="transmembrane region" description="Helical" evidence="1">
    <location>
        <begin position="6"/>
        <end position="39"/>
    </location>
</feature>
<evidence type="ECO:0000313" key="2">
    <source>
        <dbReference type="EMBL" id="MBO1307120.1"/>
    </source>
</evidence>
<keyword evidence="3" id="KW-1185">Reference proteome</keyword>
<evidence type="ECO:0000256" key="1">
    <source>
        <dbReference type="SAM" id="Phobius"/>
    </source>
</evidence>
<keyword evidence="1" id="KW-1133">Transmembrane helix</keyword>
<feature type="transmembrane region" description="Helical" evidence="1">
    <location>
        <begin position="51"/>
        <end position="71"/>
    </location>
</feature>
<dbReference type="Proteomes" id="UP000664601">
    <property type="component" value="Unassembled WGS sequence"/>
</dbReference>
<gene>
    <name evidence="2" type="ORF">JZO70_13165</name>
</gene>
<keyword evidence="1" id="KW-0472">Membrane</keyword>
<keyword evidence="1" id="KW-0812">Transmembrane</keyword>
<reference evidence="2 3" key="1">
    <citation type="submission" date="2021-03" db="EMBL/GenBank/DDBJ databases">
        <title>Enterococcal diversity collection.</title>
        <authorList>
            <person name="Gilmore M.S."/>
            <person name="Schwartzman J."/>
            <person name="Van Tyne D."/>
            <person name="Martin M."/>
            <person name="Earl A.M."/>
            <person name="Manson A.L."/>
            <person name="Straub T."/>
            <person name="Salamzade R."/>
            <person name="Saavedra J."/>
            <person name="Lebreton F."/>
            <person name="Prichula J."/>
            <person name="Schaufler K."/>
            <person name="Gaca A."/>
            <person name="Sgardioli B."/>
            <person name="Wagenaar J."/>
            <person name="Strong T."/>
        </authorList>
    </citation>
    <scope>NUCLEOTIDE SEQUENCE [LARGE SCALE GENOMIC DNA]</scope>
    <source>
        <strain evidence="2 3">669A</strain>
    </source>
</reference>
<protein>
    <submittedName>
        <fullName evidence="2">Uncharacterized protein</fullName>
    </submittedName>
</protein>
<feature type="transmembrane region" description="Helical" evidence="1">
    <location>
        <begin position="83"/>
        <end position="102"/>
    </location>
</feature>
<evidence type="ECO:0000313" key="3">
    <source>
        <dbReference type="Proteomes" id="UP000664601"/>
    </source>
</evidence>
<dbReference type="EMBL" id="JAFREM010000019">
    <property type="protein sequence ID" value="MBO1307120.1"/>
    <property type="molecule type" value="Genomic_DNA"/>
</dbReference>
<organism evidence="2 3">
    <name type="scientific">Candidatus Enterococcus moelleringii</name>
    <dbReference type="NCBI Taxonomy" id="2815325"/>
    <lineage>
        <taxon>Bacteria</taxon>
        <taxon>Bacillati</taxon>
        <taxon>Bacillota</taxon>
        <taxon>Bacilli</taxon>
        <taxon>Lactobacillales</taxon>
        <taxon>Enterococcaceae</taxon>
        <taxon>Enterococcus</taxon>
    </lineage>
</organism>
<accession>A0ABS3LBV6</accession>
<name>A0ABS3LBV6_9ENTE</name>
<comment type="caution">
    <text evidence="2">The sequence shown here is derived from an EMBL/GenBank/DDBJ whole genome shotgun (WGS) entry which is preliminary data.</text>
</comment>
<feature type="transmembrane region" description="Helical" evidence="1">
    <location>
        <begin position="114"/>
        <end position="134"/>
    </location>
</feature>
<sequence>MFHVVLILFPILMLVIAGSLLLMGFTSVIVSIVGGTTAVLKLKNQTAKNLLLIGFSLLLLVGVLALLPFAGFLAELSIKAVQIIRRCLLGLMIILSVGGIKMSQVIANKTGRRLLSILFGCVGVITGLILLWLLF</sequence>
<dbReference type="RefSeq" id="WP_207674049.1">
    <property type="nucleotide sequence ID" value="NZ_JAFREM010000019.1"/>
</dbReference>